<dbReference type="RefSeq" id="WP_318647658.1">
    <property type="nucleotide sequence ID" value="NZ_CP137852.1"/>
</dbReference>
<gene>
    <name evidence="2" type="ORF">R9Z33_16485</name>
</gene>
<reference evidence="2 3" key="1">
    <citation type="submission" date="2023-11" db="EMBL/GenBank/DDBJ databases">
        <title>Arctic aerobic anoxygenic photoheterotroph Sediminicoccus rosea KRV36 adapts its photosynthesis to long days of polar summer.</title>
        <authorList>
            <person name="Tomasch J."/>
            <person name="Kopejtka K."/>
            <person name="Bily T."/>
            <person name="Gardiner A.T."/>
            <person name="Gardian Z."/>
            <person name="Shivaramu S."/>
            <person name="Koblizek M."/>
            <person name="Engelhardt F."/>
            <person name="Kaftan D."/>
        </authorList>
    </citation>
    <scope>NUCLEOTIDE SEQUENCE [LARGE SCALE GENOMIC DNA]</scope>
    <source>
        <strain evidence="2 3">R-30</strain>
    </source>
</reference>
<evidence type="ECO:0000313" key="3">
    <source>
        <dbReference type="Proteomes" id="UP001305521"/>
    </source>
</evidence>
<dbReference type="InterPro" id="IPR006429">
    <property type="entry name" value="Phage_lambda_portal"/>
</dbReference>
<evidence type="ECO:0000313" key="2">
    <source>
        <dbReference type="EMBL" id="WPB83700.1"/>
    </source>
</evidence>
<dbReference type="Pfam" id="PF05136">
    <property type="entry name" value="Phage_portal_2"/>
    <property type="match status" value="1"/>
</dbReference>
<accession>A0ABZ0PDC7</accession>
<keyword evidence="3" id="KW-1185">Reference proteome</keyword>
<dbReference type="Proteomes" id="UP001305521">
    <property type="component" value="Chromosome"/>
</dbReference>
<dbReference type="EMBL" id="CP137852">
    <property type="protein sequence ID" value="WPB83700.1"/>
    <property type="molecule type" value="Genomic_DNA"/>
</dbReference>
<name>A0ABZ0PDC7_9PROT</name>
<organism evidence="2 3">
    <name type="scientific">Sediminicoccus rosea</name>
    <dbReference type="NCBI Taxonomy" id="1225128"/>
    <lineage>
        <taxon>Bacteria</taxon>
        <taxon>Pseudomonadati</taxon>
        <taxon>Pseudomonadota</taxon>
        <taxon>Alphaproteobacteria</taxon>
        <taxon>Acetobacterales</taxon>
        <taxon>Roseomonadaceae</taxon>
        <taxon>Sediminicoccus</taxon>
    </lineage>
</organism>
<feature type="region of interest" description="Disordered" evidence="1">
    <location>
        <begin position="481"/>
        <end position="501"/>
    </location>
</feature>
<evidence type="ECO:0000256" key="1">
    <source>
        <dbReference type="SAM" id="MobiDB-lite"/>
    </source>
</evidence>
<protein>
    <submittedName>
        <fullName evidence="2">Phage portal protein</fullName>
    </submittedName>
</protein>
<dbReference type="NCBIfam" id="TIGR01539">
    <property type="entry name" value="portal_lambda"/>
    <property type="match status" value="1"/>
</dbReference>
<proteinExistence type="predicted"/>
<sequence>MGRLRDAWHALRGYAAAQDSRASSWAASGGSATAEVGAAAPTVARRARDAVRNDPYAARIVDLWTGNAVGAGITTRWPDKPHAEAWRRWSDSTACDAEGRLDLYGLQALVMRAVVESGECFVRLLPAEITPANPIGLRLQVLESDHLDAARQGVIEGVPTLQGIGLGEAGEPVGYWLHRVHPGASWVLPGGATWLSSQRVPARDVLHIYRKRRPGQLRDVSWLAPVLTRLRDLGDYEAALLMKAKIEACLAAVVSEDGDDAMTGPASGLLRDAQGRTVESFEPGMILYRRGMGSVEVVNPSGGGSHAAFARRALEASAVGTGLTYDQVAGDLTQANYSSLRAGKIEFRRLCEQVQYGMLIPMLVRPIADRFHAQGALLGLWRAEVPDGLSHVPPAHEMIDPLKDTTALIAQVRAGFVPQPEAVGAFGYDFRQVVEMIREANALLDEAGLSLDSDPRRVAKSGAAQDAAQLAAIEIAATGAASPRADAPADAGAAPNPGAPS</sequence>